<dbReference type="InterPro" id="IPR002789">
    <property type="entry name" value="HerA_central"/>
</dbReference>
<reference evidence="2" key="1">
    <citation type="submission" date="2016-03" db="EMBL/GenBank/DDBJ databases">
        <title>Microsymbionts genomes from the relict species Vavilovia formosa.</title>
        <authorList>
            <person name="Chirak E."/>
            <person name="Kimeklis A."/>
            <person name="Kopat V."/>
            <person name="Andronov E."/>
        </authorList>
    </citation>
    <scope>NUCLEOTIDE SEQUENCE [LARGE SCALE GENOMIC DNA]</scope>
    <source>
        <strain evidence="2">Vaf12</strain>
    </source>
</reference>
<dbReference type="EMBL" id="LVYU01000130">
    <property type="protein sequence ID" value="KZA97907.1"/>
    <property type="molecule type" value="Genomic_DNA"/>
</dbReference>
<dbReference type="Gene3D" id="3.40.50.300">
    <property type="entry name" value="P-loop containing nucleotide triphosphate hydrolases"/>
    <property type="match status" value="1"/>
</dbReference>
<feature type="domain" description="AAA+ ATPase" evidence="1">
    <location>
        <begin position="23"/>
        <end position="309"/>
    </location>
</feature>
<dbReference type="InterPro" id="IPR008571">
    <property type="entry name" value="HerA-like"/>
</dbReference>
<organism evidence="2">
    <name type="scientific">Rhizobium leguminosarum</name>
    <dbReference type="NCBI Taxonomy" id="384"/>
    <lineage>
        <taxon>Bacteria</taxon>
        <taxon>Pseudomonadati</taxon>
        <taxon>Pseudomonadota</taxon>
        <taxon>Alphaproteobacteria</taxon>
        <taxon>Hyphomicrobiales</taxon>
        <taxon>Rhizobiaceae</taxon>
        <taxon>Rhizobium/Agrobacterium group</taxon>
        <taxon>Rhizobium</taxon>
    </lineage>
</organism>
<dbReference type="Pfam" id="PF01935">
    <property type="entry name" value="DUF87"/>
    <property type="match status" value="1"/>
</dbReference>
<dbReference type="SMART" id="SM00382">
    <property type="entry name" value="AAA"/>
    <property type="match status" value="1"/>
</dbReference>
<keyword evidence="2" id="KW-0547">Nucleotide-binding</keyword>
<dbReference type="InterPro" id="IPR027417">
    <property type="entry name" value="P-loop_NTPase"/>
</dbReference>
<dbReference type="PIRSF" id="PIRSF034081">
    <property type="entry name" value="ATPase_Atu1862"/>
    <property type="match status" value="1"/>
</dbReference>
<dbReference type="PANTHER" id="PTHR42957:SF1">
    <property type="entry name" value="HELICASE MJ1565-RELATED"/>
    <property type="match status" value="1"/>
</dbReference>
<gene>
    <name evidence="2" type="ORF">A4A59_30720</name>
</gene>
<sequence>MQVGIDMGLASGSPATLDIEELLATRLLVQGNSGSGKSHLLRRLLEQSAQWVQQVIIDPEGDFVTLSDRFGHVVVDGERTEAELAGIANRIRQHRVSCVLTLEGLDLEDQMRAAAAFLNGMFDADREYWYPVLVVVDEAQMFAPSVGGDVSEDARKMSLGAMTNLMCRGRKRGLAGVIATQRLAKLAKNVAAEASNFLMGRTFLDIDMARAADLLGMDRRQAEMFRDLKRGNFVALGPALSRRPLPIQIGAVETSARSSSPKLMPLPDAPQDVEDLIFTPDPEEFQRPLVRRAAPAPRPTTDILAELSRSTPAASAAPVEARASQVEVSAEEREERLAGVLAEILDDPASAFRTDSVLYQDFLVRLRMRRVPGPPIALPDFRRRVAISRSGVDAATAATDAWATALSLSSGVTDDLQGVFLMLAKAAVCGEPCPSDARIARAYGTHSARRARRLLGYFEEQGIIVVHADFSGKRIVAFPDMDCQTAPGDANAPDAGGDQRLAAE</sequence>
<accession>A0A154ICR3</accession>
<proteinExistence type="predicted"/>
<dbReference type="GO" id="GO:0005524">
    <property type="term" value="F:ATP binding"/>
    <property type="evidence" value="ECO:0007669"/>
    <property type="project" value="UniProtKB-KW"/>
</dbReference>
<protein>
    <submittedName>
        <fullName evidence="2">ATP-binding protein</fullName>
    </submittedName>
</protein>
<evidence type="ECO:0000259" key="1">
    <source>
        <dbReference type="SMART" id="SM00382"/>
    </source>
</evidence>
<dbReference type="AlphaFoldDB" id="A0A154ICR3"/>
<keyword evidence="2" id="KW-0067">ATP-binding</keyword>
<dbReference type="InterPro" id="IPR003593">
    <property type="entry name" value="AAA+_ATPase"/>
</dbReference>
<dbReference type="InterPro" id="IPR014588">
    <property type="entry name" value="ATPase_Atu1862_pred"/>
</dbReference>
<dbReference type="SUPFAM" id="SSF52540">
    <property type="entry name" value="P-loop containing nucleoside triphosphate hydrolases"/>
    <property type="match status" value="1"/>
</dbReference>
<evidence type="ECO:0000313" key="2">
    <source>
        <dbReference type="EMBL" id="KZA97907.1"/>
    </source>
</evidence>
<comment type="caution">
    <text evidence="2">The sequence shown here is derived from an EMBL/GenBank/DDBJ whole genome shotgun (WGS) entry which is preliminary data.</text>
</comment>
<dbReference type="RefSeq" id="WP_062944398.1">
    <property type="nucleotide sequence ID" value="NZ_CP171844.1"/>
</dbReference>
<dbReference type="PANTHER" id="PTHR42957">
    <property type="entry name" value="HELICASE MJ1565-RELATED"/>
    <property type="match status" value="1"/>
</dbReference>
<name>A0A154ICR3_RHILE</name>